<dbReference type="PANTHER" id="PTHR42813">
    <property type="entry name" value="ZINC-TYPE ALCOHOL DEHYDROGENASE-LIKE"/>
    <property type="match status" value="1"/>
</dbReference>
<evidence type="ECO:0000313" key="6">
    <source>
        <dbReference type="EMBL" id="PQO44618.1"/>
    </source>
</evidence>
<dbReference type="InterPro" id="IPR013154">
    <property type="entry name" value="ADH-like_N"/>
</dbReference>
<dbReference type="AlphaFoldDB" id="A0A2S8GJJ2"/>
<organism evidence="6 7">
    <name type="scientific">Blastopirellula marina</name>
    <dbReference type="NCBI Taxonomy" id="124"/>
    <lineage>
        <taxon>Bacteria</taxon>
        <taxon>Pseudomonadati</taxon>
        <taxon>Planctomycetota</taxon>
        <taxon>Planctomycetia</taxon>
        <taxon>Pirellulales</taxon>
        <taxon>Pirellulaceae</taxon>
        <taxon>Blastopirellula</taxon>
    </lineage>
</organism>
<dbReference type="Gene3D" id="3.40.50.720">
    <property type="entry name" value="NAD(P)-binding Rossmann-like Domain"/>
    <property type="match status" value="1"/>
</dbReference>
<evidence type="ECO:0000259" key="4">
    <source>
        <dbReference type="Pfam" id="PF00107"/>
    </source>
</evidence>
<reference evidence="6 7" key="1">
    <citation type="submission" date="2018-02" db="EMBL/GenBank/DDBJ databases">
        <title>Comparative genomes isolates from brazilian mangrove.</title>
        <authorList>
            <person name="Araujo J.E."/>
            <person name="Taketani R.G."/>
            <person name="Silva M.C.P."/>
            <person name="Loureco M.V."/>
            <person name="Andreote F.D."/>
        </authorList>
    </citation>
    <scope>NUCLEOTIDE SEQUENCE [LARGE SCALE GENOMIC DNA]</scope>
    <source>
        <strain evidence="6 7">Nap-Phe MGV</strain>
    </source>
</reference>
<dbReference type="OrthoDB" id="239596at2"/>
<evidence type="ECO:0000256" key="1">
    <source>
        <dbReference type="ARBA" id="ARBA00001947"/>
    </source>
</evidence>
<dbReference type="InterPro" id="IPR013149">
    <property type="entry name" value="ADH-like_C"/>
</dbReference>
<dbReference type="Pfam" id="PF08240">
    <property type="entry name" value="ADH_N"/>
    <property type="match status" value="1"/>
</dbReference>
<feature type="domain" description="Alcohol dehydrogenase-like C-terminal" evidence="4">
    <location>
        <begin position="222"/>
        <end position="346"/>
    </location>
</feature>
<dbReference type="GO" id="GO:0046872">
    <property type="term" value="F:metal ion binding"/>
    <property type="evidence" value="ECO:0007669"/>
    <property type="project" value="UniProtKB-KW"/>
</dbReference>
<keyword evidence="3" id="KW-0862">Zinc</keyword>
<dbReference type="RefSeq" id="WP_105336792.1">
    <property type="nucleotide sequence ID" value="NZ_PUHZ01000018.1"/>
</dbReference>
<proteinExistence type="predicted"/>
<keyword evidence="2" id="KW-0479">Metal-binding</keyword>
<evidence type="ECO:0000313" key="7">
    <source>
        <dbReference type="Proteomes" id="UP000237819"/>
    </source>
</evidence>
<dbReference type="InterPro" id="IPR036291">
    <property type="entry name" value="NAD(P)-bd_dom_sf"/>
</dbReference>
<name>A0A2S8GJJ2_9BACT</name>
<accession>A0A2S8GJJ2</accession>
<comment type="caution">
    <text evidence="6">The sequence shown here is derived from an EMBL/GenBank/DDBJ whole genome shotgun (WGS) entry which is preliminary data.</text>
</comment>
<comment type="cofactor">
    <cofactor evidence="1">
        <name>Zn(2+)</name>
        <dbReference type="ChEBI" id="CHEBI:29105"/>
    </cofactor>
</comment>
<dbReference type="PANTHER" id="PTHR42813:SF7">
    <property type="entry name" value="ALCOHOL DEHYDROGENASE (ZN-DEPENDENT)-RELATED"/>
    <property type="match status" value="1"/>
</dbReference>
<sequence length="392" mass="42175">MRRSLKSGFYVRELQFIRAGRLEWRERERPTLVHPQDAIVRPFIAGRCDGDTLPIHTPVTTAFQCGMRLGLVDPIVGDICGKAPFKGPFGIGHECVAEVIAVGEEVRSRAVGDIVVVPWAVSCGHCLECRRGLTAKCSTTREQVLSAYGFGPACGPWGGMIADELRVPFADHMLVAIPDEIPPLRVASASDNLADAWRCVAPPLRERPGGSVLVLGGAAQSIGLYAAGIAVRLGAEQVAYADNDKTRLQIAEKLGVETIELSSNRRRSLSKHIARRFDVAVEASSRSDGLDSALRLLNPGGICTAVGYYVAPGTKVPIMHMYANGATLKVGVSHVRPVLPDLLQFVARENFPAEAVATLVADWEDAPQAYKARTTKLVLKRDPLGLRNSGGA</sequence>
<dbReference type="InterPro" id="IPR011032">
    <property type="entry name" value="GroES-like_sf"/>
</dbReference>
<gene>
    <name evidence="6" type="ORF">C5Y93_17765</name>
</gene>
<dbReference type="Proteomes" id="UP000237819">
    <property type="component" value="Unassembled WGS sequence"/>
</dbReference>
<dbReference type="Gene3D" id="3.90.180.10">
    <property type="entry name" value="Medium-chain alcohol dehydrogenases, catalytic domain"/>
    <property type="match status" value="1"/>
</dbReference>
<dbReference type="SUPFAM" id="SSF50129">
    <property type="entry name" value="GroES-like"/>
    <property type="match status" value="1"/>
</dbReference>
<dbReference type="EMBL" id="PUHZ01000018">
    <property type="protein sequence ID" value="PQO44618.1"/>
    <property type="molecule type" value="Genomic_DNA"/>
</dbReference>
<dbReference type="Pfam" id="PF00107">
    <property type="entry name" value="ADH_zinc_N"/>
    <property type="match status" value="1"/>
</dbReference>
<dbReference type="SUPFAM" id="SSF51735">
    <property type="entry name" value="NAD(P)-binding Rossmann-fold domains"/>
    <property type="match status" value="1"/>
</dbReference>
<feature type="domain" description="Alcohol dehydrogenase-like N-terminal" evidence="5">
    <location>
        <begin position="83"/>
        <end position="178"/>
    </location>
</feature>
<evidence type="ECO:0000256" key="3">
    <source>
        <dbReference type="ARBA" id="ARBA00022833"/>
    </source>
</evidence>
<evidence type="ECO:0000259" key="5">
    <source>
        <dbReference type="Pfam" id="PF08240"/>
    </source>
</evidence>
<evidence type="ECO:0000256" key="2">
    <source>
        <dbReference type="ARBA" id="ARBA00022723"/>
    </source>
</evidence>
<protein>
    <submittedName>
        <fullName evidence="6">Zinc-binding alcohol dehydrogenase</fullName>
    </submittedName>
</protein>